<evidence type="ECO:0000256" key="1">
    <source>
        <dbReference type="ARBA" id="ARBA00004370"/>
    </source>
</evidence>
<dbReference type="InterPro" id="IPR032629">
    <property type="entry name" value="DCB_dom"/>
</dbReference>
<dbReference type="InterPro" id="IPR016024">
    <property type="entry name" value="ARM-type_fold"/>
</dbReference>
<dbReference type="GO" id="GO:0015031">
    <property type="term" value="P:protein transport"/>
    <property type="evidence" value="ECO:0007669"/>
    <property type="project" value="UniProtKB-KW"/>
</dbReference>
<dbReference type="Pfam" id="PF01369">
    <property type="entry name" value="Sec7"/>
    <property type="match status" value="1"/>
</dbReference>
<dbReference type="FunFam" id="1.10.1000.11:FF:000002">
    <property type="entry name" value="Cytohesin 1"/>
    <property type="match status" value="1"/>
</dbReference>
<comment type="subcellular location">
    <subcellularLocation>
        <location evidence="2">Cytoplasm</location>
    </subcellularLocation>
    <subcellularLocation>
        <location evidence="1">Membrane</location>
    </subcellularLocation>
</comment>
<dbReference type="Pfam" id="PF09324">
    <property type="entry name" value="Sec7-like_HDS"/>
    <property type="match status" value="1"/>
</dbReference>
<dbReference type="PANTHER" id="PTHR10663">
    <property type="entry name" value="GUANYL-NUCLEOTIDE EXCHANGE FACTOR"/>
    <property type="match status" value="1"/>
</dbReference>
<evidence type="ECO:0000313" key="9">
    <source>
        <dbReference type="EMBL" id="KAJ8613377.1"/>
    </source>
</evidence>
<feature type="region of interest" description="Disordered" evidence="7">
    <location>
        <begin position="1643"/>
        <end position="1672"/>
    </location>
</feature>
<feature type="compositionally biased region" description="Low complexity" evidence="7">
    <location>
        <begin position="1039"/>
        <end position="1052"/>
    </location>
</feature>
<accession>A0AAD7UPI0</accession>
<name>A0AAD7UPI0_9STRA</name>
<keyword evidence="5" id="KW-0653">Protein transport</keyword>
<keyword evidence="6" id="KW-0472">Membrane</keyword>
<dbReference type="InterPro" id="IPR000904">
    <property type="entry name" value="Sec7_dom"/>
</dbReference>
<keyword evidence="3" id="KW-0813">Transport</keyword>
<comment type="caution">
    <text evidence="9">The sequence shown here is derived from an EMBL/GenBank/DDBJ whole genome shotgun (WGS) entry which is preliminary data.</text>
</comment>
<feature type="compositionally biased region" description="Basic and acidic residues" evidence="7">
    <location>
        <begin position="318"/>
        <end position="347"/>
    </location>
</feature>
<dbReference type="PANTHER" id="PTHR10663:SF375">
    <property type="entry name" value="LD29171P"/>
    <property type="match status" value="1"/>
</dbReference>
<feature type="compositionally biased region" description="Low complexity" evidence="7">
    <location>
        <begin position="439"/>
        <end position="451"/>
    </location>
</feature>
<evidence type="ECO:0000259" key="8">
    <source>
        <dbReference type="PROSITE" id="PS50190"/>
    </source>
</evidence>
<evidence type="ECO:0000256" key="2">
    <source>
        <dbReference type="ARBA" id="ARBA00004496"/>
    </source>
</evidence>
<keyword evidence="4" id="KW-0963">Cytoplasm</keyword>
<dbReference type="GO" id="GO:0032012">
    <property type="term" value="P:regulation of ARF protein signal transduction"/>
    <property type="evidence" value="ECO:0007669"/>
    <property type="project" value="InterPro"/>
</dbReference>
<dbReference type="Gene3D" id="1.10.220.20">
    <property type="match status" value="1"/>
</dbReference>
<dbReference type="Pfam" id="PF20252">
    <property type="entry name" value="BIG2_C"/>
    <property type="match status" value="1"/>
</dbReference>
<dbReference type="InterPro" id="IPR046455">
    <property type="entry name" value="Sec7/BIG1-like_C"/>
</dbReference>
<feature type="compositionally biased region" description="Acidic residues" evidence="7">
    <location>
        <begin position="1562"/>
        <end position="1578"/>
    </location>
</feature>
<dbReference type="InterPro" id="IPR023394">
    <property type="entry name" value="Sec7_C_sf"/>
</dbReference>
<dbReference type="GO" id="GO:0005085">
    <property type="term" value="F:guanyl-nucleotide exchange factor activity"/>
    <property type="evidence" value="ECO:0007669"/>
    <property type="project" value="InterPro"/>
</dbReference>
<dbReference type="SMART" id="SM00222">
    <property type="entry name" value="Sec7"/>
    <property type="match status" value="1"/>
</dbReference>
<dbReference type="InterPro" id="IPR032691">
    <property type="entry name" value="Mon2/Sec7/BIG1-like_HUS"/>
</dbReference>
<dbReference type="EMBL" id="JAQMWT010000029">
    <property type="protein sequence ID" value="KAJ8613377.1"/>
    <property type="molecule type" value="Genomic_DNA"/>
</dbReference>
<dbReference type="Pfam" id="PF16213">
    <property type="entry name" value="DCB"/>
    <property type="match status" value="1"/>
</dbReference>
<feature type="domain" description="SEC7" evidence="8">
    <location>
        <begin position="785"/>
        <end position="979"/>
    </location>
</feature>
<feature type="region of interest" description="Disordered" evidence="7">
    <location>
        <begin position="318"/>
        <end position="451"/>
    </location>
</feature>
<dbReference type="SUPFAM" id="SSF48371">
    <property type="entry name" value="ARM repeat"/>
    <property type="match status" value="2"/>
</dbReference>
<evidence type="ECO:0000256" key="6">
    <source>
        <dbReference type="ARBA" id="ARBA00023136"/>
    </source>
</evidence>
<feature type="region of interest" description="Disordered" evidence="7">
    <location>
        <begin position="1997"/>
        <end position="2070"/>
    </location>
</feature>
<dbReference type="GO" id="GO:0005737">
    <property type="term" value="C:cytoplasm"/>
    <property type="evidence" value="ECO:0007669"/>
    <property type="project" value="UniProtKB-SubCell"/>
</dbReference>
<feature type="region of interest" description="Disordered" evidence="7">
    <location>
        <begin position="704"/>
        <end position="785"/>
    </location>
</feature>
<dbReference type="InterPro" id="IPR015403">
    <property type="entry name" value="Mon2/Sec7/BIG1-like_HDS"/>
</dbReference>
<evidence type="ECO:0000256" key="7">
    <source>
        <dbReference type="SAM" id="MobiDB-lite"/>
    </source>
</evidence>
<dbReference type="PROSITE" id="PS50190">
    <property type="entry name" value="SEC7"/>
    <property type="match status" value="1"/>
</dbReference>
<gene>
    <name evidence="9" type="ORF">CTAYLR_002304</name>
</gene>
<evidence type="ECO:0000256" key="3">
    <source>
        <dbReference type="ARBA" id="ARBA00022448"/>
    </source>
</evidence>
<dbReference type="GO" id="GO:0016020">
    <property type="term" value="C:membrane"/>
    <property type="evidence" value="ECO:0007669"/>
    <property type="project" value="UniProtKB-SubCell"/>
</dbReference>
<reference evidence="9" key="1">
    <citation type="submission" date="2023-01" db="EMBL/GenBank/DDBJ databases">
        <title>Metagenome sequencing of chrysophaentin producing Chrysophaeum taylorii.</title>
        <authorList>
            <person name="Davison J."/>
            <person name="Bewley C."/>
        </authorList>
    </citation>
    <scope>NUCLEOTIDE SEQUENCE</scope>
    <source>
        <strain evidence="9">NIES-1699</strain>
    </source>
</reference>
<dbReference type="Pfam" id="PF12783">
    <property type="entry name" value="Sec7-like_HUS"/>
    <property type="match status" value="1"/>
</dbReference>
<evidence type="ECO:0000256" key="4">
    <source>
        <dbReference type="ARBA" id="ARBA00022490"/>
    </source>
</evidence>
<dbReference type="SUPFAM" id="SSF48425">
    <property type="entry name" value="Sec7 domain"/>
    <property type="match status" value="1"/>
</dbReference>
<sequence>METFISRSLTKIKKATRGRHPELKAACEGALGKLSESKKNRDARENAEQYFEPFKLACESQHAGIMEEALDCLQKLIAYGYLRGTARRATRRLESGGSALGDDYEQVEKEGAASLSSMDAIVGTICACDDFDDDSVQLQVIKALLTAVTSNTCEIHEGSLLIAVRSCYNIHLVTKNQVNKTTAKATLTQMLSIVFQRMEAYDQRTRLSSEKNDGASAAAAAAAAALAQEVVANSVDVEPVVAVVVPAAAETEAAAAAAPSREGEEARRFKEGDAVAVSGFGDGELKELRDDGSCVVALNAWRYEDGRPALLYAETSVLREPDPEHAPPPRIVDKEAPPEGATIRDDGTIVVVPAAAAAATTKEEEDEEEEAAAAAAAEVSKETEEAPVVPPSPSVMTAGAAKDGPLQPAQYFDDDDEEDDDEEEEEDEEDDDEGTPTVADSPASMEAAAAAAAAAAKGGPIAAARSLAQATPFPSPYHKDAFLLFRALCKLSMKDHDEVEPPVEPISMQSKALSLELLLSVLEHAGPSFCNGIRFVGAVRQYLCVSLLKNCTSNVTHVVALSLRIFVNLIVKLRQHLKAEVEVFISHIFLRVLDSDNSTHEHKMLVLEVFHNLCTDAQGLVEIFLSYDADFDSVDIFRHIVVALARVVKGRADLPQGASAASVSSDVVRRAAAADAALRRLALSGLVATLRSLAKCCDVSIDHSSRGGGGGGGHGDDDDDDDHRKASAAAAAAASSSLPGSESTTSLASVAATAPRKPPTPAPDPLVQKSSEDDEAAPRAGSVESFDLKQKIQEDLREGILQFNLNPKNGIATLARKGHIEMTPESVATFLRANAGRLSKTKIGEYLGREKEYQSGFCVKVLHAYVDSLDFTGMEFDVAIRHFLSGFRLPGEAQKIDRMMEKFAERYCIVNKNIFPSADVAFVLAFSVIMLQTDLHNPAIKEERRMTKEAFRRNNRGICEGKDLDDAFLDAIFDRIKTTPITLEEDDQQRRTLADKQTNGAPTSVFFGANPSRRKAELFHREREDMVRSSVSILRQGRPAFSPGFSTTTTTSSPPPVPIPPPEEGAPANPTQRLGAAALAAPKMFEVAWGPALSAFSHALERLFAGPNPTALALQGLEISACVAAVLGLDVARESVVNALASFTTLHNRTTKQLLPRHAACIETLLGLPRNDDCADALGSSWLPVLQIASRVAHFRLLAQGLATDDAFFAGLDDNHDEAAAKHVAAARQRDVESAKALASLTKLADSDVDNIYARSTRLSASGVESFVIHLCAVSAAELSSGDPLDAGGTYAATTTTTTAAAATAPSEDGDVHALPPLGSPPRPRVYSLQRLVDVADANVSSRPRLAWDRIWRVLAAHFARAGAHANADVAKYAVDSLRQLSLKFLCKEELREFSFQRSFLRPFERVFAAAQRSEHPNRAAVREYVVECVDALVLSRADSIRSGWRSIFAVYAAAAHDDEPHVADLAYASLDRIVGQYLDHVALDFVELVNCVVAFAAAPRARPQVALSALKRLDECSAALADGRVSTAIRNNNRANDNNQRVLDATDQKQGSSSSSSPSKEEDEEEEDDHESAAEDGNDARLELWWPLLLGLAQRVADPRVAVRNGALATLRRALERDCDSFSAETWRLVFRGVLFPSLESAWTDDAPQPSSTRPTDEAPDPSSAPRDDASWLTSTAPALLETCVSLYAARGGGRESAALLSELLGALGDCVCQDVEALSRLAVDALRATLDAVGHLEPPAPRETWDVAVHGLASLVRRALPAELREYAAETSGLPEESRAAMAQRLARRLPRAPTIARLVASLRLLPLCDGLLVAAADDEALDERAADAMLLALDESWTFARTFDDDGVLRFAFWEAKLMGDDPPDLVAHRVCAARAALSALSALRSKPRYRVLAEPRLLELCRDILHEYAESDKAAENEDAASDRRLAPPSNLSAASTPLALAALDVVKALDSDTFSRHCSWLVPVLSELIVCRSVELRSAVAAVFATRLPTALASRESPADAPRPPLRRERDDSPRPPIHHHQQQEQQPQTPAKKTAPDSVARDSSRATPRHPGAVVKPYRLFESQ</sequence>
<evidence type="ECO:0000313" key="10">
    <source>
        <dbReference type="Proteomes" id="UP001230188"/>
    </source>
</evidence>
<feature type="region of interest" description="Disordered" evidence="7">
    <location>
        <begin position="1038"/>
        <end position="1068"/>
    </location>
</feature>
<protein>
    <recommendedName>
        <fullName evidence="8">SEC7 domain-containing protein</fullName>
    </recommendedName>
</protein>
<dbReference type="InterPro" id="IPR035999">
    <property type="entry name" value="Sec7_dom_sf"/>
</dbReference>
<feature type="compositionally biased region" description="Acidic residues" evidence="7">
    <location>
        <begin position="412"/>
        <end position="434"/>
    </location>
</feature>
<feature type="compositionally biased region" description="Low complexity" evidence="7">
    <location>
        <begin position="1531"/>
        <end position="1542"/>
    </location>
</feature>
<dbReference type="CDD" id="cd00171">
    <property type="entry name" value="Sec7"/>
    <property type="match status" value="1"/>
</dbReference>
<keyword evidence="10" id="KW-1185">Reference proteome</keyword>
<feature type="compositionally biased region" description="Pro residues" evidence="7">
    <location>
        <begin position="1053"/>
        <end position="1064"/>
    </location>
</feature>
<evidence type="ECO:0000256" key="5">
    <source>
        <dbReference type="ARBA" id="ARBA00022927"/>
    </source>
</evidence>
<feature type="compositionally biased region" description="Low complexity" evidence="7">
    <location>
        <begin position="727"/>
        <end position="755"/>
    </location>
</feature>
<proteinExistence type="predicted"/>
<dbReference type="Gene3D" id="1.10.1000.11">
    <property type="entry name" value="Arf Nucleotide-binding Site Opener,domain 2"/>
    <property type="match status" value="1"/>
</dbReference>
<dbReference type="Proteomes" id="UP001230188">
    <property type="component" value="Unassembled WGS sequence"/>
</dbReference>
<feature type="region of interest" description="Disordered" evidence="7">
    <location>
        <begin position="1531"/>
        <end position="1578"/>
    </location>
</feature>
<organism evidence="9 10">
    <name type="scientific">Chrysophaeum taylorii</name>
    <dbReference type="NCBI Taxonomy" id="2483200"/>
    <lineage>
        <taxon>Eukaryota</taxon>
        <taxon>Sar</taxon>
        <taxon>Stramenopiles</taxon>
        <taxon>Ochrophyta</taxon>
        <taxon>Pelagophyceae</taxon>
        <taxon>Pelagomonadales</taxon>
        <taxon>Pelagomonadaceae</taxon>
        <taxon>Chrysophaeum</taxon>
    </lineage>
</organism>